<dbReference type="EMBL" id="FOLE01000011">
    <property type="protein sequence ID" value="SFC89347.1"/>
    <property type="molecule type" value="Genomic_DNA"/>
</dbReference>
<dbReference type="PANTHER" id="PTHR48079:SF6">
    <property type="entry name" value="NAD(P)-BINDING DOMAIN-CONTAINING PROTEIN-RELATED"/>
    <property type="match status" value="1"/>
</dbReference>
<accession>A0A1I1MV74</accession>
<dbReference type="Gene3D" id="3.40.50.720">
    <property type="entry name" value="NAD(P)-binding Rossmann-like Domain"/>
    <property type="match status" value="1"/>
</dbReference>
<dbReference type="Pfam" id="PF13460">
    <property type="entry name" value="NAD_binding_10"/>
    <property type="match status" value="1"/>
</dbReference>
<proteinExistence type="predicted"/>
<organism evidence="2 3">
    <name type="scientific">Flexibacter flexilis DSM 6793</name>
    <dbReference type="NCBI Taxonomy" id="927664"/>
    <lineage>
        <taxon>Bacteria</taxon>
        <taxon>Pseudomonadati</taxon>
        <taxon>Bacteroidota</taxon>
        <taxon>Cytophagia</taxon>
        <taxon>Cytophagales</taxon>
        <taxon>Flexibacteraceae</taxon>
        <taxon>Flexibacter</taxon>
    </lineage>
</organism>
<keyword evidence="3" id="KW-1185">Reference proteome</keyword>
<dbReference type="AlphaFoldDB" id="A0A1I1MV74"/>
<feature type="domain" description="NAD(P)-binding" evidence="1">
    <location>
        <begin position="13"/>
        <end position="200"/>
    </location>
</feature>
<dbReference type="InterPro" id="IPR051783">
    <property type="entry name" value="NAD(P)-dependent_oxidoreduct"/>
</dbReference>
<dbReference type="InterPro" id="IPR036291">
    <property type="entry name" value="NAD(P)-bd_dom_sf"/>
</dbReference>
<evidence type="ECO:0000313" key="2">
    <source>
        <dbReference type="EMBL" id="SFC89347.1"/>
    </source>
</evidence>
<evidence type="ECO:0000259" key="1">
    <source>
        <dbReference type="Pfam" id="PF13460"/>
    </source>
</evidence>
<dbReference type="GO" id="GO:0004029">
    <property type="term" value="F:aldehyde dehydrogenase (NAD+) activity"/>
    <property type="evidence" value="ECO:0007669"/>
    <property type="project" value="TreeGrafter"/>
</dbReference>
<name>A0A1I1MV74_9BACT</name>
<dbReference type="STRING" id="927664.SAMN05421780_111128"/>
<reference evidence="2 3" key="1">
    <citation type="submission" date="2016-10" db="EMBL/GenBank/DDBJ databases">
        <authorList>
            <person name="de Groot N.N."/>
        </authorList>
    </citation>
    <scope>NUCLEOTIDE SEQUENCE [LARGE SCALE GENOMIC DNA]</scope>
    <source>
        <strain evidence="2 3">DSM 6793</strain>
    </source>
</reference>
<evidence type="ECO:0000313" key="3">
    <source>
        <dbReference type="Proteomes" id="UP000199514"/>
    </source>
</evidence>
<dbReference type="RefSeq" id="WP_177199975.1">
    <property type="nucleotide sequence ID" value="NZ_FOLE01000011.1"/>
</dbReference>
<dbReference type="GO" id="GO:0005737">
    <property type="term" value="C:cytoplasm"/>
    <property type="evidence" value="ECO:0007669"/>
    <property type="project" value="TreeGrafter"/>
</dbReference>
<dbReference type="PANTHER" id="PTHR48079">
    <property type="entry name" value="PROTEIN YEEZ"/>
    <property type="match status" value="1"/>
</dbReference>
<sequence length="270" mass="30059">MKKITVVGCGWLGWPLAQTLQQKGYSVSGTVRTPDKCAALQAANPQITMWVWDTNDFTQQINSSLLAQTQTLIICYPPTRGAAPTQYAQNLERVLQCAMENGVQEVIFTSSTSVYPDLPQIFTETSDTNGGSAAILEAEKICQLYSKFLKINILRLGGLLAADRNPARYLNPDRMPNGNASVNFVHRQDVIGVILALLEKNIAGQILNVVADLHPLRRDFYAYACPKIGRVCPPFPSDQNLFNRLIVNDLLKEKLAYQFLFPNPLQMLEQ</sequence>
<protein>
    <submittedName>
        <fullName evidence="2">Nucleoside-diphosphate-sugar epimerase</fullName>
    </submittedName>
</protein>
<dbReference type="Proteomes" id="UP000199514">
    <property type="component" value="Unassembled WGS sequence"/>
</dbReference>
<dbReference type="InterPro" id="IPR016040">
    <property type="entry name" value="NAD(P)-bd_dom"/>
</dbReference>
<dbReference type="SUPFAM" id="SSF51735">
    <property type="entry name" value="NAD(P)-binding Rossmann-fold domains"/>
    <property type="match status" value="1"/>
</dbReference>
<gene>
    <name evidence="2" type="ORF">SAMN05421780_111128</name>
</gene>